<feature type="chain" id="PRO_5018975426" evidence="12">
    <location>
        <begin position="20"/>
        <end position="790"/>
    </location>
</feature>
<keyword evidence="8" id="KW-0406">Ion transport</keyword>
<sequence length="790" mass="89191">MKKIIGVALAAACTCPSQAAGEQNKLDTTRVNNLNEVVVKAVRAPKSSPFAVENINKPELERFATSGKELPMLFARTPGVLAWSENGVGTGTVYMRMRGAAGSRINVTVDGVPLNSPEDQCVFWANMNSYAALMGSAQIQRGIGSSTNGDGAFGGAVSLATAAPSMKPTVEVTGSYGSFNTYRFGGKVSTGLLWDHLVLDGAYHETNTDGYIHGTSGRSGSYYGGLTWFGDRFKISYKNIGNFEHTGQAWNGVPACNYDGDTDLKAWGIKSYKDMWKHGLGKFNPLYESLNIPMDDNWAPDPSQPLTTERYKMRDGSYWDQTTDNFEQSHNILNFTWQPTDRWSHSITAHYTYGYGYYNEFKQNTKLASKFGINEMYVKDGELKLVKSDAIRKKGLTQNNYGALYNVNYKDALWDVTGGLSMQLFRCNHWGKVTYIADKTLEEKYFTNGRYKYYDSDADKNDWSWFFKANRKFGKGWNWFLDMQMRYVNYQTDGINDHFEQGADGNYKNQSININENYFFVNPKAGISYDANGHKVYASIAYANREPERNNFTDNIGYGNPSPERLLDIEWGYQYQGENWFAGVNFYYMKYVNQFVMTGEKSDIGEALTRNIKDSYRLGAELSAGWSPLSWLSVEGNAALSRNRLHNFKECVESWDGAAVWNTYKSSTIAFSPSAILNGFVDVHFAGFRATWHTNFVSKQYLDNTENSDRSLPCYSQTNVNASYTFNFAKRMLGLKQIVLGADFNNIFNRHYAASGYVYYDWYNQGKRNSTVAYIPMAGFNCMGTITLKF</sequence>
<evidence type="ECO:0000256" key="2">
    <source>
        <dbReference type="ARBA" id="ARBA00022448"/>
    </source>
</evidence>
<evidence type="ECO:0000256" key="9">
    <source>
        <dbReference type="ARBA" id="ARBA00023136"/>
    </source>
</evidence>
<dbReference type="GO" id="GO:0009279">
    <property type="term" value="C:cell outer membrane"/>
    <property type="evidence" value="ECO:0007669"/>
    <property type="project" value="UniProtKB-SubCell"/>
</dbReference>
<evidence type="ECO:0000256" key="11">
    <source>
        <dbReference type="PROSITE-ProRule" id="PRU01360"/>
    </source>
</evidence>
<evidence type="ECO:0000256" key="1">
    <source>
        <dbReference type="ARBA" id="ARBA00004571"/>
    </source>
</evidence>
<dbReference type="Gene3D" id="2.40.170.20">
    <property type="entry name" value="TonB-dependent receptor, beta-barrel domain"/>
    <property type="match status" value="2"/>
</dbReference>
<evidence type="ECO:0000256" key="8">
    <source>
        <dbReference type="ARBA" id="ARBA00023065"/>
    </source>
</evidence>
<dbReference type="PROSITE" id="PS52016">
    <property type="entry name" value="TONB_DEPENDENT_REC_3"/>
    <property type="match status" value="1"/>
</dbReference>
<keyword evidence="3 11" id="KW-1134">Transmembrane beta strand</keyword>
<dbReference type="AlphaFoldDB" id="A0A415GRH0"/>
<evidence type="ECO:0000256" key="5">
    <source>
        <dbReference type="ARBA" id="ARBA00022692"/>
    </source>
</evidence>
<dbReference type="Proteomes" id="UP000286598">
    <property type="component" value="Unassembled WGS sequence"/>
</dbReference>
<feature type="domain" description="TonB-dependent receptor plug" evidence="13">
    <location>
        <begin position="46"/>
        <end position="156"/>
    </location>
</feature>
<evidence type="ECO:0000256" key="7">
    <source>
        <dbReference type="ARBA" id="ARBA00023004"/>
    </source>
</evidence>
<evidence type="ECO:0000256" key="6">
    <source>
        <dbReference type="ARBA" id="ARBA00022729"/>
    </source>
</evidence>
<evidence type="ECO:0000256" key="12">
    <source>
        <dbReference type="SAM" id="SignalP"/>
    </source>
</evidence>
<feature type="signal peptide" evidence="12">
    <location>
        <begin position="1"/>
        <end position="19"/>
    </location>
</feature>
<keyword evidence="15" id="KW-1185">Reference proteome</keyword>
<comment type="subcellular location">
    <subcellularLocation>
        <location evidence="1 11">Cell outer membrane</location>
        <topology evidence="1 11">Multi-pass membrane protein</topology>
    </subcellularLocation>
</comment>
<dbReference type="OrthoDB" id="9761152at2"/>
<keyword evidence="7" id="KW-0408">Iron</keyword>
<accession>A0A415GRH0</accession>
<keyword evidence="9 11" id="KW-0472">Membrane</keyword>
<evidence type="ECO:0000256" key="4">
    <source>
        <dbReference type="ARBA" id="ARBA00022496"/>
    </source>
</evidence>
<comment type="similarity">
    <text evidence="11">Belongs to the TonB-dependent receptor family.</text>
</comment>
<keyword evidence="2 11" id="KW-0813">Transport</keyword>
<dbReference type="PANTHER" id="PTHR32552">
    <property type="entry name" value="FERRICHROME IRON RECEPTOR-RELATED"/>
    <property type="match status" value="1"/>
</dbReference>
<evidence type="ECO:0000259" key="13">
    <source>
        <dbReference type="Pfam" id="PF07715"/>
    </source>
</evidence>
<reference evidence="14 15" key="1">
    <citation type="submission" date="2018-08" db="EMBL/GenBank/DDBJ databases">
        <title>A genome reference for cultivated species of the human gut microbiota.</title>
        <authorList>
            <person name="Zou Y."/>
            <person name="Xue W."/>
            <person name="Luo G."/>
        </authorList>
    </citation>
    <scope>NUCLEOTIDE SEQUENCE [LARGE SCALE GENOMIC DNA]</scope>
    <source>
        <strain evidence="14 15">AF42-9</strain>
    </source>
</reference>
<evidence type="ECO:0000313" key="14">
    <source>
        <dbReference type="EMBL" id="RHK52884.1"/>
    </source>
</evidence>
<evidence type="ECO:0000256" key="3">
    <source>
        <dbReference type="ARBA" id="ARBA00022452"/>
    </source>
</evidence>
<proteinExistence type="inferred from homology"/>
<dbReference type="InterPro" id="IPR039426">
    <property type="entry name" value="TonB-dep_rcpt-like"/>
</dbReference>
<comment type="caution">
    <text evidence="14">The sequence shown here is derived from an EMBL/GenBank/DDBJ whole genome shotgun (WGS) entry which is preliminary data.</text>
</comment>
<dbReference type="PANTHER" id="PTHR32552:SF68">
    <property type="entry name" value="FERRICHROME OUTER MEMBRANE TRANSPORTER_PHAGE RECEPTOR"/>
    <property type="match status" value="1"/>
</dbReference>
<protein>
    <submittedName>
        <fullName evidence="14">TonB-dependent receptor</fullName>
    </submittedName>
</protein>
<gene>
    <name evidence="14" type="ORF">DW060_01285</name>
</gene>
<name>A0A415GRH0_9BACT</name>
<dbReference type="InterPro" id="IPR036942">
    <property type="entry name" value="Beta-barrel_TonB_sf"/>
</dbReference>
<keyword evidence="4" id="KW-0410">Iron transport</keyword>
<keyword evidence="14" id="KW-0675">Receptor</keyword>
<organism evidence="14 15">
    <name type="scientific">Leyella stercorea</name>
    <dbReference type="NCBI Taxonomy" id="363265"/>
    <lineage>
        <taxon>Bacteria</taxon>
        <taxon>Pseudomonadati</taxon>
        <taxon>Bacteroidota</taxon>
        <taxon>Bacteroidia</taxon>
        <taxon>Bacteroidales</taxon>
        <taxon>Prevotellaceae</taxon>
        <taxon>Leyella</taxon>
    </lineage>
</organism>
<dbReference type="Pfam" id="PF07715">
    <property type="entry name" value="Plug"/>
    <property type="match status" value="1"/>
</dbReference>
<keyword evidence="6 12" id="KW-0732">Signal</keyword>
<keyword evidence="10 11" id="KW-0998">Cell outer membrane</keyword>
<evidence type="ECO:0000313" key="15">
    <source>
        <dbReference type="Proteomes" id="UP000286598"/>
    </source>
</evidence>
<dbReference type="EMBL" id="QRNO01000003">
    <property type="protein sequence ID" value="RHK52884.1"/>
    <property type="molecule type" value="Genomic_DNA"/>
</dbReference>
<dbReference type="SUPFAM" id="SSF56935">
    <property type="entry name" value="Porins"/>
    <property type="match status" value="1"/>
</dbReference>
<dbReference type="InterPro" id="IPR012910">
    <property type="entry name" value="Plug_dom"/>
</dbReference>
<keyword evidence="5 11" id="KW-0812">Transmembrane</keyword>
<evidence type="ECO:0000256" key="10">
    <source>
        <dbReference type="ARBA" id="ARBA00023237"/>
    </source>
</evidence>
<dbReference type="GO" id="GO:0015344">
    <property type="term" value="F:siderophore uptake transmembrane transporter activity"/>
    <property type="evidence" value="ECO:0007669"/>
    <property type="project" value="TreeGrafter"/>
</dbReference>